<dbReference type="InterPro" id="IPR020904">
    <property type="entry name" value="Sc_DH/Rdtase_CS"/>
</dbReference>
<gene>
    <name evidence="4" type="ORF">D4739_01985</name>
</gene>
<reference evidence="5" key="1">
    <citation type="submission" date="2018-09" db="EMBL/GenBank/DDBJ databases">
        <authorList>
            <person name="Zhu H."/>
        </authorList>
    </citation>
    <scope>NUCLEOTIDE SEQUENCE [LARGE SCALE GENOMIC DNA]</scope>
    <source>
        <strain evidence="5">K1W22B-1</strain>
    </source>
</reference>
<keyword evidence="5" id="KW-1185">Reference proteome</keyword>
<dbReference type="AlphaFoldDB" id="A0A3A5H5E1"/>
<comment type="similarity">
    <text evidence="1 3">Belongs to the short-chain dehydrogenases/reductases (SDR) family.</text>
</comment>
<evidence type="ECO:0000313" key="4">
    <source>
        <dbReference type="EMBL" id="RJS45131.1"/>
    </source>
</evidence>
<name>A0A3A5H5E1_9ACTN</name>
<dbReference type="SUPFAM" id="SSF51735">
    <property type="entry name" value="NAD(P)-binding Rossmann-fold domains"/>
    <property type="match status" value="1"/>
</dbReference>
<evidence type="ECO:0000256" key="1">
    <source>
        <dbReference type="ARBA" id="ARBA00006484"/>
    </source>
</evidence>
<dbReference type="PANTHER" id="PTHR24322">
    <property type="entry name" value="PKSB"/>
    <property type="match status" value="1"/>
</dbReference>
<dbReference type="PROSITE" id="PS00061">
    <property type="entry name" value="ADH_SHORT"/>
    <property type="match status" value="1"/>
</dbReference>
<dbReference type="RefSeq" id="WP_120059033.1">
    <property type="nucleotide sequence ID" value="NZ_QYRP01000002.1"/>
</dbReference>
<dbReference type="GO" id="GO:0016616">
    <property type="term" value="F:oxidoreductase activity, acting on the CH-OH group of donors, NAD or NADP as acceptor"/>
    <property type="evidence" value="ECO:0007669"/>
    <property type="project" value="TreeGrafter"/>
</dbReference>
<evidence type="ECO:0000256" key="2">
    <source>
        <dbReference type="ARBA" id="ARBA00023002"/>
    </source>
</evidence>
<dbReference type="PANTHER" id="PTHR24322:SF736">
    <property type="entry name" value="RETINOL DEHYDROGENASE 10"/>
    <property type="match status" value="1"/>
</dbReference>
<accession>A0A3A5H5E1</accession>
<dbReference type="EMBL" id="QYRP01000002">
    <property type="protein sequence ID" value="RJS45131.1"/>
    <property type="molecule type" value="Genomic_DNA"/>
</dbReference>
<protein>
    <submittedName>
        <fullName evidence="4">SDR family NAD(P)-dependent oxidoreductase</fullName>
    </submittedName>
</protein>
<dbReference type="PRINTS" id="PR00081">
    <property type="entry name" value="GDHRDH"/>
</dbReference>
<dbReference type="OrthoDB" id="4690547at2"/>
<keyword evidence="2" id="KW-0560">Oxidoreductase</keyword>
<dbReference type="InterPro" id="IPR036291">
    <property type="entry name" value="NAD(P)-bd_dom_sf"/>
</dbReference>
<dbReference type="PRINTS" id="PR00080">
    <property type="entry name" value="SDRFAMILY"/>
</dbReference>
<dbReference type="Proteomes" id="UP000276542">
    <property type="component" value="Unassembled WGS sequence"/>
</dbReference>
<sequence length="278" mass="30240">MKNVEGKIVLITGAAMGMGKMYAERAVAEGASAVVLWDINRVALAETVDQLKHAEGTTEVHSYLVDVSDRNAIEANAALVLEQVGTPEILFNNAGVVRGNKYFWETDNVSDTEFTIKINTLAPMFIARAFLPAMIEGGKESRLINVASSAGFVGNPRMASYAASKWGAIGFSDSIRLEVDQAGFKNIKVTTVCPYYVKTGMFEGAKSGLMTPLLEPEDVVNEVWKGMRKGAPFVIMPKSVILNESIKGLMPTQLRDLLVGKVFGIHKTMDEFKGREGK</sequence>
<dbReference type="InterPro" id="IPR002347">
    <property type="entry name" value="SDR_fam"/>
</dbReference>
<organism evidence="4 5">
    <name type="scientific">Nocardioides cavernaquae</name>
    <dbReference type="NCBI Taxonomy" id="2321396"/>
    <lineage>
        <taxon>Bacteria</taxon>
        <taxon>Bacillati</taxon>
        <taxon>Actinomycetota</taxon>
        <taxon>Actinomycetes</taxon>
        <taxon>Propionibacteriales</taxon>
        <taxon>Nocardioidaceae</taxon>
        <taxon>Nocardioides</taxon>
    </lineage>
</organism>
<evidence type="ECO:0000313" key="5">
    <source>
        <dbReference type="Proteomes" id="UP000276542"/>
    </source>
</evidence>
<dbReference type="Gene3D" id="3.40.50.720">
    <property type="entry name" value="NAD(P)-binding Rossmann-like Domain"/>
    <property type="match status" value="1"/>
</dbReference>
<proteinExistence type="inferred from homology"/>
<evidence type="ECO:0000256" key="3">
    <source>
        <dbReference type="RuleBase" id="RU000363"/>
    </source>
</evidence>
<dbReference type="Pfam" id="PF00106">
    <property type="entry name" value="adh_short"/>
    <property type="match status" value="1"/>
</dbReference>
<comment type="caution">
    <text evidence="4">The sequence shown here is derived from an EMBL/GenBank/DDBJ whole genome shotgun (WGS) entry which is preliminary data.</text>
</comment>